<sequence>MVTGFTVREKVIEDKFQHNELKKFKVIARRNRLFGLWVAEQLGYDEAQTESLAYKLMLSYLDDPSSQNLLDYATRELAKNNIVFSAYQLKKELEYFDKEAVQQMIKE</sequence>
<dbReference type="Proteomes" id="UP000036771">
    <property type="component" value="Unassembled WGS sequence"/>
</dbReference>
<evidence type="ECO:0008006" key="3">
    <source>
        <dbReference type="Google" id="ProtNLM"/>
    </source>
</evidence>
<dbReference type="OrthoDB" id="9810387at2"/>
<name>A0A0K8MBV7_9PROT</name>
<keyword evidence="2" id="KW-1185">Reference proteome</keyword>
<dbReference type="EMBL" id="BBVC01000015">
    <property type="protein sequence ID" value="GAO97708.1"/>
    <property type="molecule type" value="Genomic_DNA"/>
</dbReference>
<organism evidence="1 2">
    <name type="scientific">Caedimonas varicaedens</name>
    <dbReference type="NCBI Taxonomy" id="1629334"/>
    <lineage>
        <taxon>Bacteria</taxon>
        <taxon>Pseudomonadati</taxon>
        <taxon>Pseudomonadota</taxon>
        <taxon>Alphaproteobacteria</taxon>
        <taxon>Holosporales</taxon>
        <taxon>Caedimonadaceae</taxon>
        <taxon>Caedimonas</taxon>
    </lineage>
</organism>
<dbReference type="Gene3D" id="1.10.790.20">
    <property type="entry name" value="Domain of unknown function DUF1476"/>
    <property type="match status" value="1"/>
</dbReference>
<evidence type="ECO:0000313" key="2">
    <source>
        <dbReference type="Proteomes" id="UP000036771"/>
    </source>
</evidence>
<proteinExistence type="predicted"/>
<dbReference type="AlphaFoldDB" id="A0A0K8MBV7"/>
<accession>A0A0K8MBV7</accession>
<evidence type="ECO:0000313" key="1">
    <source>
        <dbReference type="EMBL" id="GAO97708.1"/>
    </source>
</evidence>
<dbReference type="SMR" id="A0A0K8MBV7"/>
<dbReference type="STRING" id="1629334.Cva_00345"/>
<protein>
    <recommendedName>
        <fullName evidence="3">DUF1476 domain-containing protein</fullName>
    </recommendedName>
</protein>
<comment type="caution">
    <text evidence="1">The sequence shown here is derived from an EMBL/GenBank/DDBJ whole genome shotgun (WGS) entry which is preliminary data.</text>
</comment>
<gene>
    <name evidence="1" type="ORF">Cva_00345</name>
</gene>
<dbReference type="Pfam" id="PF07345">
    <property type="entry name" value="ATPaseInh_sub_z"/>
    <property type="match status" value="1"/>
</dbReference>
<dbReference type="InterPro" id="IPR009945">
    <property type="entry name" value="ATPase_inh_sub_z"/>
</dbReference>
<reference evidence="1 2" key="1">
    <citation type="submission" date="2015-03" db="EMBL/GenBank/DDBJ databases">
        <title>Caedibacter varicaedens, whole genome shotgun sequence.</title>
        <authorList>
            <person name="Suzuki H."/>
            <person name="Dapper A.L."/>
            <person name="Gibson A.K."/>
            <person name="Jackson C."/>
            <person name="Lee H."/>
            <person name="Pejaver V.R."/>
            <person name="Doak T."/>
            <person name="Lynch M."/>
        </authorList>
    </citation>
    <scope>NUCLEOTIDE SEQUENCE [LARGE SCALE GENOMIC DNA]</scope>
</reference>
<dbReference type="InterPro" id="IPR038293">
    <property type="entry name" value="ATPase_inh_sub_z_sf"/>
</dbReference>